<comment type="caution">
    <text evidence="1">The sequence shown here is derived from an EMBL/GenBank/DDBJ whole genome shotgun (WGS) entry which is preliminary data.</text>
</comment>
<name>A0A5F1YN95_9LEPT</name>
<gene>
    <name evidence="1" type="ORF">EHQ17_07700</name>
</gene>
<reference evidence="1" key="1">
    <citation type="journal article" date="2019" name="PLoS Negl. Trop. Dis.">
        <title>Revisiting the worldwide diversity of Leptospira species in the environment.</title>
        <authorList>
            <person name="Vincent A.T."/>
            <person name="Schiettekatte O."/>
            <person name="Bourhy P."/>
            <person name="Veyrier F.J."/>
            <person name="Picardeau M."/>
        </authorList>
    </citation>
    <scope>NUCLEOTIDE SEQUENCE [LARGE SCALE GENOMIC DNA]</scope>
    <source>
        <strain evidence="1">201800299</strain>
    </source>
</reference>
<sequence>MGSPVYPTDEGIFKIYNLFSGKTLEIFDYNKEVGEFYRTLELRKTKSDDRFKIEVTGFNTNRKRTFIKKIPKK</sequence>
<accession>A0A5F1YN95</accession>
<proteinExistence type="predicted"/>
<dbReference type="Proteomes" id="UP000298277">
    <property type="component" value="Unassembled WGS sequence"/>
</dbReference>
<organism evidence="1 2">
    <name type="scientific">Leptospira gomenensis</name>
    <dbReference type="NCBI Taxonomy" id="2484974"/>
    <lineage>
        <taxon>Bacteria</taxon>
        <taxon>Pseudomonadati</taxon>
        <taxon>Spirochaetota</taxon>
        <taxon>Spirochaetia</taxon>
        <taxon>Leptospirales</taxon>
        <taxon>Leptospiraceae</taxon>
        <taxon>Leptospira</taxon>
    </lineage>
</organism>
<dbReference type="EMBL" id="RQFA01000032">
    <property type="protein sequence ID" value="TGK35339.1"/>
    <property type="molecule type" value="Genomic_DNA"/>
</dbReference>
<protein>
    <submittedName>
        <fullName evidence="1">Uncharacterized protein</fullName>
    </submittedName>
</protein>
<dbReference type="AlphaFoldDB" id="A0A5F1YN95"/>
<dbReference type="OrthoDB" id="9967628at2"/>
<evidence type="ECO:0000313" key="2">
    <source>
        <dbReference type="Proteomes" id="UP000298277"/>
    </source>
</evidence>
<keyword evidence="2" id="KW-1185">Reference proteome</keyword>
<evidence type="ECO:0000313" key="1">
    <source>
        <dbReference type="EMBL" id="TGK35339.1"/>
    </source>
</evidence>